<evidence type="ECO:0000259" key="6">
    <source>
        <dbReference type="Pfam" id="PF02055"/>
    </source>
</evidence>
<evidence type="ECO:0000313" key="9">
    <source>
        <dbReference type="Proteomes" id="UP000295499"/>
    </source>
</evidence>
<evidence type="ECO:0000256" key="4">
    <source>
        <dbReference type="RuleBase" id="RU361188"/>
    </source>
</evidence>
<reference evidence="8 9" key="1">
    <citation type="submission" date="2019-03" db="EMBL/GenBank/DDBJ databases">
        <title>Genomic Encyclopedia of Archaeal and Bacterial Type Strains, Phase II (KMG-II): from individual species to whole genera.</title>
        <authorList>
            <person name="Goeker M."/>
        </authorList>
    </citation>
    <scope>NUCLEOTIDE SEQUENCE [LARGE SCALE GENOMIC DNA]</scope>
    <source>
        <strain evidence="8 9">DSM 19034</strain>
    </source>
</reference>
<protein>
    <submittedName>
        <fullName evidence="8">Glucosylceramidase</fullName>
    </submittedName>
</protein>
<dbReference type="AlphaFoldDB" id="A0A4R6IPZ8"/>
<keyword evidence="9" id="KW-1185">Reference proteome</keyword>
<dbReference type="Proteomes" id="UP000295499">
    <property type="component" value="Unassembled WGS sequence"/>
</dbReference>
<dbReference type="GO" id="GO:0004348">
    <property type="term" value="F:glucosylceramidase activity"/>
    <property type="evidence" value="ECO:0007669"/>
    <property type="project" value="InterPro"/>
</dbReference>
<organism evidence="8 9">
    <name type="scientific">Pedobacter duraquae</name>
    <dbReference type="NCBI Taxonomy" id="425511"/>
    <lineage>
        <taxon>Bacteria</taxon>
        <taxon>Pseudomonadati</taxon>
        <taxon>Bacteroidota</taxon>
        <taxon>Sphingobacteriia</taxon>
        <taxon>Sphingobacteriales</taxon>
        <taxon>Sphingobacteriaceae</taxon>
        <taxon>Pedobacter</taxon>
    </lineage>
</organism>
<evidence type="ECO:0000259" key="7">
    <source>
        <dbReference type="Pfam" id="PF17189"/>
    </source>
</evidence>
<accession>A0A4R6IPZ8</accession>
<evidence type="ECO:0000313" key="8">
    <source>
        <dbReference type="EMBL" id="TDO24251.1"/>
    </source>
</evidence>
<feature type="domain" description="Glycosyl hydrolase family 30 beta sandwich" evidence="7">
    <location>
        <begin position="404"/>
        <end position="463"/>
    </location>
</feature>
<name>A0A4R6IPZ8_9SPHI</name>
<gene>
    <name evidence="8" type="ORF">CLV32_0540</name>
</gene>
<dbReference type="SUPFAM" id="SSF51445">
    <property type="entry name" value="(Trans)glycosidases"/>
    <property type="match status" value="1"/>
</dbReference>
<feature type="signal peptide" evidence="5">
    <location>
        <begin position="1"/>
        <end position="25"/>
    </location>
</feature>
<keyword evidence="4" id="KW-0326">Glycosidase</keyword>
<dbReference type="InterPro" id="IPR001139">
    <property type="entry name" value="Glyco_hydro_30"/>
</dbReference>
<dbReference type="RefSeq" id="WP_133552080.1">
    <property type="nucleotide sequence ID" value="NZ_SNWM01000001.1"/>
</dbReference>
<feature type="domain" description="Glycosyl hydrolase family 30 TIM-barrel" evidence="6">
    <location>
        <begin position="71"/>
        <end position="400"/>
    </location>
</feature>
<dbReference type="InterPro" id="IPR017853">
    <property type="entry name" value="GH"/>
</dbReference>
<dbReference type="Gene3D" id="3.20.20.80">
    <property type="entry name" value="Glycosidases"/>
    <property type="match status" value="1"/>
</dbReference>
<dbReference type="InterPro" id="IPR033452">
    <property type="entry name" value="GH30_C"/>
</dbReference>
<evidence type="ECO:0000256" key="1">
    <source>
        <dbReference type="ARBA" id="ARBA00005382"/>
    </source>
</evidence>
<dbReference type="InterPro" id="IPR033453">
    <property type="entry name" value="Glyco_hydro_30_TIM-barrel"/>
</dbReference>
<evidence type="ECO:0000256" key="3">
    <source>
        <dbReference type="ARBA" id="ARBA00022801"/>
    </source>
</evidence>
<evidence type="ECO:0000256" key="5">
    <source>
        <dbReference type="SAM" id="SignalP"/>
    </source>
</evidence>
<dbReference type="Pfam" id="PF02055">
    <property type="entry name" value="Glyco_hydro_30"/>
    <property type="match status" value="1"/>
</dbReference>
<dbReference type="PANTHER" id="PTHR11069:SF23">
    <property type="entry name" value="LYSOSOMAL ACID GLUCOSYLCERAMIDASE"/>
    <property type="match status" value="1"/>
</dbReference>
<comment type="similarity">
    <text evidence="1 4">Belongs to the glycosyl hydrolase 30 family.</text>
</comment>
<feature type="chain" id="PRO_5020368171" evidence="5">
    <location>
        <begin position="26"/>
        <end position="465"/>
    </location>
</feature>
<dbReference type="GO" id="GO:0016020">
    <property type="term" value="C:membrane"/>
    <property type="evidence" value="ECO:0007669"/>
    <property type="project" value="GOC"/>
</dbReference>
<dbReference type="Gene3D" id="2.60.40.1180">
    <property type="entry name" value="Golgi alpha-mannosidase II"/>
    <property type="match status" value="1"/>
</dbReference>
<evidence type="ECO:0000256" key="2">
    <source>
        <dbReference type="ARBA" id="ARBA00022729"/>
    </source>
</evidence>
<proteinExistence type="inferred from homology"/>
<dbReference type="OrthoDB" id="9806701at2"/>
<dbReference type="PRINTS" id="PR00843">
    <property type="entry name" value="GLHYDRLASE30"/>
</dbReference>
<dbReference type="InterPro" id="IPR013780">
    <property type="entry name" value="Glyco_hydro_b"/>
</dbReference>
<keyword evidence="2 5" id="KW-0732">Signal</keyword>
<dbReference type="GO" id="GO:0006680">
    <property type="term" value="P:glucosylceramide catabolic process"/>
    <property type="evidence" value="ECO:0007669"/>
    <property type="project" value="TreeGrafter"/>
</dbReference>
<sequence>MSRHLAKAFAAFLLMQLFLFSTASAQSVALWLTNKEETALLSKQPTFNFIPAVNTAIPVVEVNAEEKFQTIDGFGFALTGGSAQHLLKMSAAARTKLLSELFGNGERCIGISYLRLSIGASDLNDHVFSYNDLKKGETDLQLKKFNLNVDTVEVIPVLKEILAINPKIKIMASPWSAPTWMKTNDNIQGGKLKEEYYGVYANYFLKYIQQMKKAGITIDAITLQNEPFNNGNTPSMQMFAKEQLRFIKNHLGPLFKAERIHTKIILYDHNCDAPEYPISILTDPAAAKYIDGSGFHLYTGQTSAMSKVHDAFPQKNLYFTEMMAVSRNGFNVATPVDRILIGATRNWSKNVILWNLAANAKYEPHTDNGGCSICQGAITIEQDQVIRNTAYYVIGHASKFALPGSVRIASSQFGDIGTVAFETPAHKIVLIAANKGQMAQRFNILYKGKTVAVNLTAGAVATYVW</sequence>
<dbReference type="Pfam" id="PF17189">
    <property type="entry name" value="Glyco_hydro_30C"/>
    <property type="match status" value="1"/>
</dbReference>
<dbReference type="PANTHER" id="PTHR11069">
    <property type="entry name" value="GLUCOSYLCERAMIDASE"/>
    <property type="match status" value="1"/>
</dbReference>
<comment type="caution">
    <text evidence="8">The sequence shown here is derived from an EMBL/GenBank/DDBJ whole genome shotgun (WGS) entry which is preliminary data.</text>
</comment>
<keyword evidence="3 4" id="KW-0378">Hydrolase</keyword>
<dbReference type="EMBL" id="SNWM01000001">
    <property type="protein sequence ID" value="TDO24251.1"/>
    <property type="molecule type" value="Genomic_DNA"/>
</dbReference>